<dbReference type="SUPFAM" id="SSF55608">
    <property type="entry name" value="Homing endonucleases"/>
    <property type="match status" value="1"/>
</dbReference>
<sequence>MNLHGIRSVKNRVGQQKGGRKIGSSNRNTTKSLCSPNVSDLYWAAGFIEGEGCFQFNGGSGEVNAGQSEEYMPLLKLQRLFGGSVGDPIIHKSYKPKRRWVITGPRARGVMMTLYSLLSPRRQLQIYNILKG</sequence>
<organism evidence="2">
    <name type="scientific">marine sediment metagenome</name>
    <dbReference type="NCBI Taxonomy" id="412755"/>
    <lineage>
        <taxon>unclassified sequences</taxon>
        <taxon>metagenomes</taxon>
        <taxon>ecological metagenomes</taxon>
    </lineage>
</organism>
<comment type="caution">
    <text evidence="2">The sequence shown here is derived from an EMBL/GenBank/DDBJ whole genome shotgun (WGS) entry which is preliminary data.</text>
</comment>
<name>A0A0F9R3I0_9ZZZZ</name>
<evidence type="ECO:0000256" key="1">
    <source>
        <dbReference type="SAM" id="MobiDB-lite"/>
    </source>
</evidence>
<dbReference type="AlphaFoldDB" id="A0A0F9R3I0"/>
<dbReference type="InterPro" id="IPR027434">
    <property type="entry name" value="Homing_endonucl"/>
</dbReference>
<gene>
    <name evidence="2" type="ORF">LCGC14_0941950</name>
</gene>
<feature type="region of interest" description="Disordered" evidence="1">
    <location>
        <begin position="1"/>
        <end position="29"/>
    </location>
</feature>
<evidence type="ECO:0000313" key="2">
    <source>
        <dbReference type="EMBL" id="KKN19811.1"/>
    </source>
</evidence>
<protein>
    <recommendedName>
        <fullName evidence="3">Homing endonuclease LAGLIDADG domain-containing protein</fullName>
    </recommendedName>
</protein>
<dbReference type="Gene3D" id="3.10.28.10">
    <property type="entry name" value="Homing endonucleases"/>
    <property type="match status" value="1"/>
</dbReference>
<accession>A0A0F9R3I0</accession>
<dbReference type="EMBL" id="LAZR01003300">
    <property type="protein sequence ID" value="KKN19811.1"/>
    <property type="molecule type" value="Genomic_DNA"/>
</dbReference>
<evidence type="ECO:0008006" key="3">
    <source>
        <dbReference type="Google" id="ProtNLM"/>
    </source>
</evidence>
<reference evidence="2" key="1">
    <citation type="journal article" date="2015" name="Nature">
        <title>Complex archaea that bridge the gap between prokaryotes and eukaryotes.</title>
        <authorList>
            <person name="Spang A."/>
            <person name="Saw J.H."/>
            <person name="Jorgensen S.L."/>
            <person name="Zaremba-Niedzwiedzka K."/>
            <person name="Martijn J."/>
            <person name="Lind A.E."/>
            <person name="van Eijk R."/>
            <person name="Schleper C."/>
            <person name="Guy L."/>
            <person name="Ettema T.J."/>
        </authorList>
    </citation>
    <scope>NUCLEOTIDE SEQUENCE</scope>
</reference>
<proteinExistence type="predicted"/>